<feature type="coiled-coil region" evidence="3">
    <location>
        <begin position="223"/>
        <end position="253"/>
    </location>
</feature>
<feature type="domain" description="Ribosome recycling factor" evidence="4">
    <location>
        <begin position="130"/>
        <end position="284"/>
    </location>
</feature>
<evidence type="ECO:0000256" key="3">
    <source>
        <dbReference type="SAM" id="Coils"/>
    </source>
</evidence>
<comment type="similarity">
    <text evidence="1">Belongs to the RRF family.</text>
</comment>
<evidence type="ECO:0000313" key="6">
    <source>
        <dbReference type="Proteomes" id="UP000195521"/>
    </source>
</evidence>
<keyword evidence="6" id="KW-1185">Reference proteome</keyword>
<dbReference type="GO" id="GO:0043023">
    <property type="term" value="F:ribosomal large subunit binding"/>
    <property type="evidence" value="ECO:0007669"/>
    <property type="project" value="TreeGrafter"/>
</dbReference>
<dbReference type="Pfam" id="PF01765">
    <property type="entry name" value="RRF"/>
    <property type="match status" value="1"/>
</dbReference>
<keyword evidence="2" id="KW-0648">Protein biosynthesis</keyword>
<evidence type="ECO:0000259" key="4">
    <source>
        <dbReference type="Pfam" id="PF01765"/>
    </source>
</evidence>
<dbReference type="Gene3D" id="3.30.1360.40">
    <property type="match status" value="1"/>
</dbReference>
<dbReference type="PANTHER" id="PTHR20982">
    <property type="entry name" value="RIBOSOME RECYCLING FACTOR"/>
    <property type="match status" value="1"/>
</dbReference>
<accession>A0A1Y1JBC4</accession>
<reference evidence="6" key="1">
    <citation type="submission" date="2017-04" db="EMBL/GenBank/DDBJ databases">
        <title>Plasmodium gonderi genome.</title>
        <authorList>
            <person name="Arisue N."/>
            <person name="Honma H."/>
            <person name="Kawai S."/>
            <person name="Tougan T."/>
            <person name="Tanabe K."/>
            <person name="Horii T."/>
        </authorList>
    </citation>
    <scope>NUCLEOTIDE SEQUENCE [LARGE SCALE GENOMIC DNA]</scope>
    <source>
        <strain evidence="6">ATCC 30045</strain>
    </source>
</reference>
<gene>
    <name evidence="5" type="ORF">PGO_052390</name>
</gene>
<evidence type="ECO:0000313" key="5">
    <source>
        <dbReference type="EMBL" id="GAW79829.1"/>
    </source>
</evidence>
<dbReference type="OrthoDB" id="386993at2759"/>
<dbReference type="OMA" id="NINKGCY"/>
<dbReference type="GO" id="GO:0005739">
    <property type="term" value="C:mitochondrion"/>
    <property type="evidence" value="ECO:0007669"/>
    <property type="project" value="TreeGrafter"/>
</dbReference>
<evidence type="ECO:0000256" key="1">
    <source>
        <dbReference type="ARBA" id="ARBA00005912"/>
    </source>
</evidence>
<dbReference type="EMBL" id="BDQF01000006">
    <property type="protein sequence ID" value="GAW79829.1"/>
    <property type="molecule type" value="Genomic_DNA"/>
</dbReference>
<dbReference type="InterPro" id="IPR036191">
    <property type="entry name" value="RRF_sf"/>
</dbReference>
<dbReference type="RefSeq" id="XP_028542418.1">
    <property type="nucleotide sequence ID" value="XM_028686617.1"/>
</dbReference>
<organism evidence="5 6">
    <name type="scientific">Plasmodium gonderi</name>
    <dbReference type="NCBI Taxonomy" id="77519"/>
    <lineage>
        <taxon>Eukaryota</taxon>
        <taxon>Sar</taxon>
        <taxon>Alveolata</taxon>
        <taxon>Apicomplexa</taxon>
        <taxon>Aconoidasida</taxon>
        <taxon>Haemosporida</taxon>
        <taxon>Plasmodiidae</taxon>
        <taxon>Plasmodium</taxon>
        <taxon>Plasmodium (Plasmodium)</taxon>
    </lineage>
</organism>
<proteinExistence type="inferred from homology"/>
<protein>
    <submittedName>
        <fullName evidence="5">Ribosome-recycling factor</fullName>
    </submittedName>
</protein>
<dbReference type="Gene3D" id="1.10.132.20">
    <property type="entry name" value="Ribosome-recycling factor"/>
    <property type="match status" value="1"/>
</dbReference>
<dbReference type="AlphaFoldDB" id="A0A1Y1JBC4"/>
<keyword evidence="3" id="KW-0175">Coiled coil</keyword>
<dbReference type="Proteomes" id="UP000195521">
    <property type="component" value="Unassembled WGS sequence"/>
</dbReference>
<dbReference type="GeneID" id="39746541"/>
<dbReference type="SUPFAM" id="SSF55194">
    <property type="entry name" value="Ribosome recycling factor, RRF"/>
    <property type="match status" value="1"/>
</dbReference>
<name>A0A1Y1JBC4_PLAGO</name>
<sequence>MSRSVQLYNYTHTHTHARTRMYVQTKRAIVNFSRIYKSRGDVFERVFFFQYGQKIPFGSKKKKEKVDKETKKLRKFLKISGMKNNEEKTEEDTCANEKVKPGENWSGRDTHAVIDYKVYDLKVEDVIRNFERKMKKIYDNNLNVDFFNNIIIEKGKQNFKLSELAQVVIKSVKFIYFYPYVTGDTQKIIHHLKLKDNTWNPITSNDGQHILLQIPPLTEDIKLKKKKEAKDLLEKIKNDLRNLRHKIRDDIVKNCQGDEWKIVERKKLDTYIKTKTRVIEEIYERYLRTSD</sequence>
<dbReference type="GO" id="GO:0006412">
    <property type="term" value="P:translation"/>
    <property type="evidence" value="ECO:0007669"/>
    <property type="project" value="UniProtKB-KW"/>
</dbReference>
<dbReference type="PANTHER" id="PTHR20982:SF3">
    <property type="entry name" value="MITOCHONDRIAL RIBOSOME RECYCLING FACTOR PSEUDO 1"/>
    <property type="match status" value="1"/>
</dbReference>
<dbReference type="InterPro" id="IPR023584">
    <property type="entry name" value="Ribosome_recyc_fac_dom"/>
</dbReference>
<comment type="caution">
    <text evidence="5">The sequence shown here is derived from an EMBL/GenBank/DDBJ whole genome shotgun (WGS) entry which is preliminary data.</text>
</comment>
<dbReference type="InterPro" id="IPR002661">
    <property type="entry name" value="Ribosome_recyc_fac"/>
</dbReference>
<evidence type="ECO:0000256" key="2">
    <source>
        <dbReference type="ARBA" id="ARBA00022917"/>
    </source>
</evidence>